<accession>A0A953N9H0</accession>
<dbReference type="InterPro" id="IPR011330">
    <property type="entry name" value="Glyco_hydro/deAcase_b/a-brl"/>
</dbReference>
<reference evidence="2" key="1">
    <citation type="submission" date="2021-07" db="EMBL/GenBank/DDBJ databases">
        <title>New genus and species of the family Alcaligenaceae.</title>
        <authorList>
            <person name="Hahn M.W."/>
        </authorList>
    </citation>
    <scope>NUCLEOTIDE SEQUENCE</scope>
    <source>
        <strain evidence="2">LF4-65</strain>
    </source>
</reference>
<keyword evidence="3" id="KW-1185">Reference proteome</keyword>
<proteinExistence type="predicted"/>
<dbReference type="GO" id="GO:0005975">
    <property type="term" value="P:carbohydrate metabolic process"/>
    <property type="evidence" value="ECO:0007669"/>
    <property type="project" value="InterPro"/>
</dbReference>
<sequence length="300" mass="33888">MTLRDPTHTGPDHTWYEHRRSALSAGSNWPEGSRSAAFILIRVHALEINTPQDFTRDPRWRIDFGNYSPEYRSHSLMEYGNRIGVFRLLDFLQSLGWKVAAAVNGLVAHENPWLIRDLDRRGVEIVASGWSASRMVSSAMSPEIETELIRRSRDAIAEATGSVPRTYSSQDYGYSIHTARILSSLGFSAAVDWPNDEVPFSFGEDRKLLIIPPAAELDDAQMVVGRRLQSPRWCGHLAEALSYWKEHALSGSVLVLPLHAWISGAPHRFTNLRQTLTAFDAQSFWQAAPLEIEAAWRKQH</sequence>
<dbReference type="GO" id="GO:0016810">
    <property type="term" value="F:hydrolase activity, acting on carbon-nitrogen (but not peptide) bonds"/>
    <property type="evidence" value="ECO:0007669"/>
    <property type="project" value="InterPro"/>
</dbReference>
<dbReference type="InterPro" id="IPR002509">
    <property type="entry name" value="NODB_dom"/>
</dbReference>
<evidence type="ECO:0000259" key="1">
    <source>
        <dbReference type="Pfam" id="PF01522"/>
    </source>
</evidence>
<dbReference type="AlphaFoldDB" id="A0A953N9H0"/>
<dbReference type="RefSeq" id="WP_259661754.1">
    <property type="nucleotide sequence ID" value="NZ_JAHXRI010000010.1"/>
</dbReference>
<dbReference type="Proteomes" id="UP000739565">
    <property type="component" value="Unassembled WGS sequence"/>
</dbReference>
<protein>
    <submittedName>
        <fullName evidence="2">Polysaccharide deacetylase family protein</fullName>
    </submittedName>
</protein>
<dbReference type="SUPFAM" id="SSF88713">
    <property type="entry name" value="Glycoside hydrolase/deacetylase"/>
    <property type="match status" value="1"/>
</dbReference>
<dbReference type="PANTHER" id="PTHR43123:SF4">
    <property type="entry name" value="POLYSACCHARIDE DEACETYLASE"/>
    <property type="match status" value="1"/>
</dbReference>
<evidence type="ECO:0000313" key="2">
    <source>
        <dbReference type="EMBL" id="MBZ1351347.1"/>
    </source>
</evidence>
<evidence type="ECO:0000313" key="3">
    <source>
        <dbReference type="Proteomes" id="UP000739565"/>
    </source>
</evidence>
<name>A0A953N9H0_9BURK</name>
<feature type="domain" description="NodB homology" evidence="1">
    <location>
        <begin position="86"/>
        <end position="188"/>
    </location>
</feature>
<dbReference type="PANTHER" id="PTHR43123">
    <property type="entry name" value="POLYSACCHARIDE DEACETYLASE-RELATED"/>
    <property type="match status" value="1"/>
</dbReference>
<comment type="caution">
    <text evidence="2">The sequence shown here is derived from an EMBL/GenBank/DDBJ whole genome shotgun (WGS) entry which is preliminary data.</text>
</comment>
<dbReference type="EMBL" id="JAHXRI010000010">
    <property type="protein sequence ID" value="MBZ1351347.1"/>
    <property type="molecule type" value="Genomic_DNA"/>
</dbReference>
<dbReference type="Pfam" id="PF01522">
    <property type="entry name" value="Polysacc_deac_1"/>
    <property type="match status" value="1"/>
</dbReference>
<organism evidence="2 3">
    <name type="scientific">Zwartia hollandica</name>
    <dbReference type="NCBI Taxonomy" id="324606"/>
    <lineage>
        <taxon>Bacteria</taxon>
        <taxon>Pseudomonadati</taxon>
        <taxon>Pseudomonadota</taxon>
        <taxon>Betaproteobacteria</taxon>
        <taxon>Burkholderiales</taxon>
        <taxon>Alcaligenaceae</taxon>
        <taxon>Zwartia</taxon>
    </lineage>
</organism>
<gene>
    <name evidence="2" type="ORF">KZZ10_11890</name>
</gene>
<dbReference type="Gene3D" id="3.20.20.370">
    <property type="entry name" value="Glycoside hydrolase/deacetylase"/>
    <property type="match status" value="1"/>
</dbReference>